<dbReference type="SMART" id="SM00754">
    <property type="entry name" value="CHRD"/>
    <property type="match status" value="1"/>
</dbReference>
<keyword evidence="1" id="KW-0732">Signal</keyword>
<dbReference type="Proteomes" id="UP000649739">
    <property type="component" value="Unassembled WGS sequence"/>
</dbReference>
<gene>
    <name evidence="3" type="ORF">GCM10010123_33630</name>
</gene>
<dbReference type="RefSeq" id="WP_189171114.1">
    <property type="nucleotide sequence ID" value="NZ_BMQB01000007.1"/>
</dbReference>
<dbReference type="Pfam" id="PF07452">
    <property type="entry name" value="CHRD"/>
    <property type="match status" value="1"/>
</dbReference>
<proteinExistence type="predicted"/>
<dbReference type="InterPro" id="IPR010895">
    <property type="entry name" value="CHRD"/>
</dbReference>
<name>A0A8J3BE99_9ACTN</name>
<sequence>MRTLLTAATIATGTVLAAVVAPPPALAGTVHDVHLTAEEVVPRPGPAGAHGSASLDFVLHDGRLCYTLGYAGMAEPTAAMVHQGPYGVAGPVVVDLDIAGNGVAACIDADNDVLFRVAAAPDIHYLQLHTPDSPGGAIRGQLG</sequence>
<organism evidence="3 4">
    <name type="scientific">Pilimelia anulata</name>
    <dbReference type="NCBI Taxonomy" id="53371"/>
    <lineage>
        <taxon>Bacteria</taxon>
        <taxon>Bacillati</taxon>
        <taxon>Actinomycetota</taxon>
        <taxon>Actinomycetes</taxon>
        <taxon>Micromonosporales</taxon>
        <taxon>Micromonosporaceae</taxon>
        <taxon>Pilimelia</taxon>
    </lineage>
</organism>
<accession>A0A8J3BE99</accession>
<feature type="signal peptide" evidence="1">
    <location>
        <begin position="1"/>
        <end position="27"/>
    </location>
</feature>
<evidence type="ECO:0000313" key="3">
    <source>
        <dbReference type="EMBL" id="GGK00934.1"/>
    </source>
</evidence>
<reference evidence="3" key="1">
    <citation type="journal article" date="2014" name="Int. J. Syst. Evol. Microbiol.">
        <title>Complete genome sequence of Corynebacterium casei LMG S-19264T (=DSM 44701T), isolated from a smear-ripened cheese.</title>
        <authorList>
            <consortium name="US DOE Joint Genome Institute (JGI-PGF)"/>
            <person name="Walter F."/>
            <person name="Albersmeier A."/>
            <person name="Kalinowski J."/>
            <person name="Ruckert C."/>
        </authorList>
    </citation>
    <scope>NUCLEOTIDE SEQUENCE</scope>
    <source>
        <strain evidence="3">JCM 3090</strain>
    </source>
</reference>
<evidence type="ECO:0000256" key="1">
    <source>
        <dbReference type="SAM" id="SignalP"/>
    </source>
</evidence>
<dbReference type="AlphaFoldDB" id="A0A8J3BE99"/>
<reference evidence="3" key="2">
    <citation type="submission" date="2020-09" db="EMBL/GenBank/DDBJ databases">
        <authorList>
            <person name="Sun Q."/>
            <person name="Ohkuma M."/>
        </authorList>
    </citation>
    <scope>NUCLEOTIDE SEQUENCE</scope>
    <source>
        <strain evidence="3">JCM 3090</strain>
    </source>
</reference>
<feature type="domain" description="CHRD" evidence="2">
    <location>
        <begin position="29"/>
        <end position="143"/>
    </location>
</feature>
<keyword evidence="4" id="KW-1185">Reference proteome</keyword>
<protein>
    <recommendedName>
        <fullName evidence="2">CHRD domain-containing protein</fullName>
    </recommendedName>
</protein>
<feature type="chain" id="PRO_5035244947" description="CHRD domain-containing protein" evidence="1">
    <location>
        <begin position="28"/>
        <end position="143"/>
    </location>
</feature>
<evidence type="ECO:0000259" key="2">
    <source>
        <dbReference type="SMART" id="SM00754"/>
    </source>
</evidence>
<comment type="caution">
    <text evidence="3">The sequence shown here is derived from an EMBL/GenBank/DDBJ whole genome shotgun (WGS) entry which is preliminary data.</text>
</comment>
<dbReference type="EMBL" id="BMQB01000007">
    <property type="protein sequence ID" value="GGK00934.1"/>
    <property type="molecule type" value="Genomic_DNA"/>
</dbReference>
<evidence type="ECO:0000313" key="4">
    <source>
        <dbReference type="Proteomes" id="UP000649739"/>
    </source>
</evidence>